<evidence type="ECO:0000313" key="2">
    <source>
        <dbReference type="EMBL" id="PQP22576.1"/>
    </source>
</evidence>
<dbReference type="PANTHER" id="PTHR36509">
    <property type="entry name" value="BLL3101 PROTEIN"/>
    <property type="match status" value="1"/>
</dbReference>
<dbReference type="EMBL" id="PUIO01000030">
    <property type="protein sequence ID" value="PQP22576.1"/>
    <property type="molecule type" value="Genomic_DNA"/>
</dbReference>
<dbReference type="Gene3D" id="1.10.3360.10">
    <property type="entry name" value="VPA0735-like domain"/>
    <property type="match status" value="1"/>
</dbReference>
<feature type="region of interest" description="Disordered" evidence="1">
    <location>
        <begin position="28"/>
        <end position="50"/>
    </location>
</feature>
<dbReference type="Proteomes" id="UP000239290">
    <property type="component" value="Unassembled WGS sequence"/>
</dbReference>
<dbReference type="SUPFAM" id="SSF160935">
    <property type="entry name" value="VPA0735-like"/>
    <property type="match status" value="1"/>
</dbReference>
<dbReference type="PANTHER" id="PTHR36509:SF3">
    <property type="entry name" value="SIGNAL PEPTIDE PROTEIN"/>
    <property type="match status" value="1"/>
</dbReference>
<accession>A0A2S8J699</accession>
<name>A0A2S8J699_RHOOP</name>
<organism evidence="2 3">
    <name type="scientific">Rhodococcus opacus</name>
    <name type="common">Nocardia opaca</name>
    <dbReference type="NCBI Taxonomy" id="37919"/>
    <lineage>
        <taxon>Bacteria</taxon>
        <taxon>Bacillati</taxon>
        <taxon>Actinomycetota</taxon>
        <taxon>Actinomycetes</taxon>
        <taxon>Mycobacteriales</taxon>
        <taxon>Nocardiaceae</taxon>
        <taxon>Rhodococcus</taxon>
    </lineage>
</organism>
<proteinExistence type="predicted"/>
<reference evidence="3" key="1">
    <citation type="submission" date="2018-02" db="EMBL/GenBank/DDBJ databases">
        <title>Draft genome sequencing of Rhodococcus opacus KU647198.</title>
        <authorList>
            <person name="Zheng B.-X."/>
        </authorList>
    </citation>
    <scope>NUCLEOTIDE SEQUENCE [LARGE SCALE GENOMIC DNA]</scope>
    <source>
        <strain evidence="3">04-OD7</strain>
    </source>
</reference>
<gene>
    <name evidence="2" type="ORF">C5613_23245</name>
</gene>
<protein>
    <submittedName>
        <fullName evidence="2">Uncharacterized protein</fullName>
    </submittedName>
</protein>
<evidence type="ECO:0000313" key="3">
    <source>
        <dbReference type="Proteomes" id="UP000239290"/>
    </source>
</evidence>
<sequence>MLFGVRLLDRDRERAIRELIPQMRTYDWSERENPPSEQAVPAGSAKWSQTPPRGMAYWESLVEMLANEPVHERDRFFLATLKPLGIEKGKPFEPTPRQQKILDDATQMGELMAKANTYTKRFEEPYWPERIGRTPGRRLRAA</sequence>
<evidence type="ECO:0000256" key="1">
    <source>
        <dbReference type="SAM" id="MobiDB-lite"/>
    </source>
</evidence>
<dbReference type="AlphaFoldDB" id="A0A2S8J699"/>
<comment type="caution">
    <text evidence="2">The sequence shown here is derived from an EMBL/GenBank/DDBJ whole genome shotgun (WGS) entry which is preliminary data.</text>
</comment>